<protein>
    <submittedName>
        <fullName evidence="3">VanZ like protein</fullName>
    </submittedName>
</protein>
<feature type="transmembrane region" description="Helical" evidence="1">
    <location>
        <begin position="109"/>
        <end position="128"/>
    </location>
</feature>
<keyword evidence="1" id="KW-0472">Membrane</keyword>
<evidence type="ECO:0000259" key="2">
    <source>
        <dbReference type="Pfam" id="PF04892"/>
    </source>
</evidence>
<reference evidence="3 4" key="1">
    <citation type="journal article" date="2008" name="PLoS ONE">
        <title>Environmental adaptation: genomic analysis of the piezotolerant and psychrotolerant deep-sea iron reducing bacterium Shewanella piezotolerans WP3.</title>
        <authorList>
            <person name="Wang F."/>
            <person name="Wang J."/>
            <person name="Jian H."/>
            <person name="Zhang B."/>
            <person name="Li S."/>
            <person name="Wang F."/>
            <person name="Zeng X."/>
            <person name="Gao L."/>
            <person name="Bartlett D.H."/>
            <person name="Yu J."/>
            <person name="Hu S."/>
            <person name="Xiao X."/>
        </authorList>
    </citation>
    <scope>NUCLEOTIDE SEQUENCE [LARGE SCALE GENOMIC DNA]</scope>
    <source>
        <strain evidence="4">WP3 / JCM 13877</strain>
    </source>
</reference>
<name>B8CKA8_SHEPW</name>
<feature type="transmembrane region" description="Helical" evidence="1">
    <location>
        <begin position="55"/>
        <end position="74"/>
    </location>
</feature>
<dbReference type="PANTHER" id="PTHR28008:SF1">
    <property type="entry name" value="DOMAIN PROTEIN, PUTATIVE (AFU_ORTHOLOGUE AFUA_3G10980)-RELATED"/>
    <property type="match status" value="1"/>
</dbReference>
<proteinExistence type="predicted"/>
<dbReference type="AlphaFoldDB" id="B8CKA8"/>
<dbReference type="STRING" id="225849.swp_1150"/>
<feature type="domain" description="VanZ-like" evidence="2">
    <location>
        <begin position="18"/>
        <end position="126"/>
    </location>
</feature>
<dbReference type="PANTHER" id="PTHR28008">
    <property type="entry name" value="DOMAIN PROTEIN, PUTATIVE (AFU_ORTHOLOGUE AFUA_3G10980)-RELATED"/>
    <property type="match status" value="1"/>
</dbReference>
<keyword evidence="1" id="KW-1133">Transmembrane helix</keyword>
<dbReference type="Pfam" id="PF04892">
    <property type="entry name" value="VanZ"/>
    <property type="match status" value="1"/>
</dbReference>
<dbReference type="EMBL" id="CP000472">
    <property type="protein sequence ID" value="ACJ27947.1"/>
    <property type="molecule type" value="Genomic_DNA"/>
</dbReference>
<feature type="transmembrane region" description="Helical" evidence="1">
    <location>
        <begin position="26"/>
        <end position="43"/>
    </location>
</feature>
<evidence type="ECO:0000313" key="3">
    <source>
        <dbReference type="EMBL" id="ACJ27947.1"/>
    </source>
</evidence>
<keyword evidence="4" id="KW-1185">Reference proteome</keyword>
<dbReference type="NCBIfam" id="NF037970">
    <property type="entry name" value="vanZ_1"/>
    <property type="match status" value="1"/>
</dbReference>
<dbReference type="KEGG" id="swp:swp_1150"/>
<accession>B8CKA8</accession>
<dbReference type="HOGENOM" id="CLU_096028_3_4_6"/>
<evidence type="ECO:0000256" key="1">
    <source>
        <dbReference type="SAM" id="Phobius"/>
    </source>
</evidence>
<dbReference type="InterPro" id="IPR006976">
    <property type="entry name" value="VanZ-like"/>
</dbReference>
<gene>
    <name evidence="3" type="ordered locus">swp_1150</name>
</gene>
<feature type="transmembrane region" description="Helical" evidence="1">
    <location>
        <begin position="80"/>
        <end position="97"/>
    </location>
</feature>
<sequence length="143" mass="16672">MTLIGYFSMMTTNIFSVYDVINRQNIFKLALAITLVVVSYLVFSKPSYNINTIPHFDKIGHIGSFFVLSYLTYFAFKPRWYILAIVLAFYAIFIEMVQSQLSYRSASFADVIADMIGILLFYFTQWLYNRYFKASRFVDNSAS</sequence>
<dbReference type="Proteomes" id="UP000000753">
    <property type="component" value="Chromosome"/>
</dbReference>
<evidence type="ECO:0000313" key="4">
    <source>
        <dbReference type="Proteomes" id="UP000000753"/>
    </source>
</evidence>
<organism evidence="3 4">
    <name type="scientific">Shewanella piezotolerans (strain WP3 / JCM 13877)</name>
    <dbReference type="NCBI Taxonomy" id="225849"/>
    <lineage>
        <taxon>Bacteria</taxon>
        <taxon>Pseudomonadati</taxon>
        <taxon>Pseudomonadota</taxon>
        <taxon>Gammaproteobacteria</taxon>
        <taxon>Alteromonadales</taxon>
        <taxon>Shewanellaceae</taxon>
        <taxon>Shewanella</taxon>
    </lineage>
</organism>
<dbReference type="eggNOG" id="COG5652">
    <property type="taxonomic scope" value="Bacteria"/>
</dbReference>
<keyword evidence="1" id="KW-0812">Transmembrane</keyword>